<name>A0A1M6ZZ36_9GAMM</name>
<keyword evidence="5" id="KW-1185">Reference proteome</keyword>
<dbReference type="InterPro" id="IPR036513">
    <property type="entry name" value="STAS_dom_sf"/>
</dbReference>
<evidence type="ECO:0000313" key="5">
    <source>
        <dbReference type="Proteomes" id="UP000321726"/>
    </source>
</evidence>
<proteinExistence type="predicted"/>
<dbReference type="EMBL" id="BJXU01000017">
    <property type="protein sequence ID" value="GEN22599.1"/>
    <property type="molecule type" value="Genomic_DNA"/>
</dbReference>
<feature type="domain" description="STAS" evidence="1">
    <location>
        <begin position="19"/>
        <end position="109"/>
    </location>
</feature>
<evidence type="ECO:0000259" key="1">
    <source>
        <dbReference type="PROSITE" id="PS50801"/>
    </source>
</evidence>
<dbReference type="STRING" id="44933.SAMN05660971_00293"/>
<dbReference type="Proteomes" id="UP000184123">
    <property type="component" value="Unassembled WGS sequence"/>
</dbReference>
<evidence type="ECO:0000313" key="4">
    <source>
        <dbReference type="Proteomes" id="UP000184123"/>
    </source>
</evidence>
<dbReference type="InterPro" id="IPR058548">
    <property type="entry name" value="MlaB-like_STAS"/>
</dbReference>
<dbReference type="AlphaFoldDB" id="A0A1M6ZZ36"/>
<dbReference type="Proteomes" id="UP000321726">
    <property type="component" value="Unassembled WGS sequence"/>
</dbReference>
<dbReference type="Gene3D" id="3.30.750.24">
    <property type="entry name" value="STAS domain"/>
    <property type="match status" value="1"/>
</dbReference>
<dbReference type="SUPFAM" id="SSF52091">
    <property type="entry name" value="SpoIIaa-like"/>
    <property type="match status" value="1"/>
</dbReference>
<dbReference type="EMBL" id="FRCA01000001">
    <property type="protein sequence ID" value="SHL35595.1"/>
    <property type="molecule type" value="Genomic_DNA"/>
</dbReference>
<protein>
    <submittedName>
        <fullName evidence="3">Phospholipid transport system transporter-binding protein</fullName>
    </submittedName>
</protein>
<dbReference type="OrthoDB" id="6174465at2"/>
<dbReference type="PROSITE" id="PS50801">
    <property type="entry name" value="STAS"/>
    <property type="match status" value="1"/>
</dbReference>
<gene>
    <name evidence="2" type="ORF">HCU01_05480</name>
    <name evidence="3" type="ORF">SAMN05660971_00293</name>
</gene>
<sequence>MKQLMALGHASVCADANTLSVTGKVDFDGAAAMAEAGGDWLKSRSRGEEIILDLGAVEDVSSAALSMMLEWQRVSRGAGLVLREVRLSPVLAQLTSLSGLDALIPASSS</sequence>
<organism evidence="3 4">
    <name type="scientific">Halomonas cupida</name>
    <dbReference type="NCBI Taxonomy" id="44933"/>
    <lineage>
        <taxon>Bacteria</taxon>
        <taxon>Pseudomonadati</taxon>
        <taxon>Pseudomonadota</taxon>
        <taxon>Gammaproteobacteria</taxon>
        <taxon>Oceanospirillales</taxon>
        <taxon>Halomonadaceae</taxon>
        <taxon>Halomonas</taxon>
    </lineage>
</organism>
<dbReference type="Pfam" id="PF13466">
    <property type="entry name" value="STAS_2"/>
    <property type="match status" value="1"/>
</dbReference>
<dbReference type="RefSeq" id="WP_073433244.1">
    <property type="nucleotide sequence ID" value="NZ_BJXU01000017.1"/>
</dbReference>
<evidence type="ECO:0000313" key="3">
    <source>
        <dbReference type="EMBL" id="SHL35595.1"/>
    </source>
</evidence>
<reference evidence="3 4" key="1">
    <citation type="submission" date="2016-11" db="EMBL/GenBank/DDBJ databases">
        <authorList>
            <person name="Jaros S."/>
            <person name="Januszkiewicz K."/>
            <person name="Wedrychowicz H."/>
        </authorList>
    </citation>
    <scope>NUCLEOTIDE SEQUENCE [LARGE SCALE GENOMIC DNA]</scope>
    <source>
        <strain evidence="3 4">DSM 4740</strain>
    </source>
</reference>
<reference evidence="2 5" key="2">
    <citation type="submission" date="2019-07" db="EMBL/GenBank/DDBJ databases">
        <title>Whole genome shotgun sequence of Halomonas cupida NBRC 102219.</title>
        <authorList>
            <person name="Hosoyama A."/>
            <person name="Uohara A."/>
            <person name="Ohji S."/>
            <person name="Ichikawa N."/>
        </authorList>
    </citation>
    <scope>NUCLEOTIDE SEQUENCE [LARGE SCALE GENOMIC DNA]</scope>
    <source>
        <strain evidence="2 5">NBRC 102219</strain>
    </source>
</reference>
<accession>A0A1M6ZZ36</accession>
<dbReference type="InterPro" id="IPR002645">
    <property type="entry name" value="STAS_dom"/>
</dbReference>
<evidence type="ECO:0000313" key="2">
    <source>
        <dbReference type="EMBL" id="GEN22599.1"/>
    </source>
</evidence>